<evidence type="ECO:0000313" key="1">
    <source>
        <dbReference type="EMBL" id="KAJ3557170.1"/>
    </source>
</evidence>
<organism evidence="1 2">
    <name type="scientific">Leucocoprinus birnbaumii</name>
    <dbReference type="NCBI Taxonomy" id="56174"/>
    <lineage>
        <taxon>Eukaryota</taxon>
        <taxon>Fungi</taxon>
        <taxon>Dikarya</taxon>
        <taxon>Basidiomycota</taxon>
        <taxon>Agaricomycotina</taxon>
        <taxon>Agaricomycetes</taxon>
        <taxon>Agaricomycetidae</taxon>
        <taxon>Agaricales</taxon>
        <taxon>Agaricineae</taxon>
        <taxon>Agaricaceae</taxon>
        <taxon>Leucocoprinus</taxon>
    </lineage>
</organism>
<accession>A0AAD5VFP7</accession>
<dbReference type="Proteomes" id="UP001213000">
    <property type="component" value="Unassembled WGS sequence"/>
</dbReference>
<dbReference type="EMBL" id="JANIEX010001509">
    <property type="protein sequence ID" value="KAJ3557170.1"/>
    <property type="molecule type" value="Genomic_DNA"/>
</dbReference>
<proteinExistence type="predicted"/>
<dbReference type="AlphaFoldDB" id="A0AAD5VFP7"/>
<reference evidence="1" key="1">
    <citation type="submission" date="2022-07" db="EMBL/GenBank/DDBJ databases">
        <title>Genome Sequence of Leucocoprinus birnbaumii.</title>
        <authorList>
            <person name="Buettner E."/>
        </authorList>
    </citation>
    <scope>NUCLEOTIDE SEQUENCE</scope>
    <source>
        <strain evidence="1">VT141</strain>
    </source>
</reference>
<keyword evidence="2" id="KW-1185">Reference proteome</keyword>
<evidence type="ECO:0000313" key="2">
    <source>
        <dbReference type="Proteomes" id="UP001213000"/>
    </source>
</evidence>
<name>A0AAD5VFP7_9AGAR</name>
<comment type="caution">
    <text evidence="1">The sequence shown here is derived from an EMBL/GenBank/DDBJ whole genome shotgun (WGS) entry which is preliminary data.</text>
</comment>
<protein>
    <submittedName>
        <fullName evidence="1">Uncharacterized protein</fullName>
    </submittedName>
</protein>
<sequence>MAQSIPPHAPVTKTIALPSASPGMEDILHPVLRATEDVRAVAPYMIEARSSYNRFGLTEASRIHLANVPNHIHCPSNHEIATNPPVTRMCIQTNRGELLLIIPRNGPYVTVQGVRESVVAYMQASRDSLPPQYTMQYSQAGIVNDPLTAAPVAIEYWVWRGLVQIGMSIEDWSLEMGF</sequence>
<gene>
    <name evidence="1" type="ORF">NP233_g11814</name>
</gene>